<keyword evidence="2" id="KW-1133">Transmembrane helix</keyword>
<dbReference type="EMBL" id="VXRY01000164">
    <property type="protein sequence ID" value="MXY33277.1"/>
    <property type="molecule type" value="Genomic_DNA"/>
</dbReference>
<accession>A0A6B0XZQ2</accession>
<gene>
    <name evidence="3" type="ORF">F4Y60_04130</name>
</gene>
<feature type="transmembrane region" description="Helical" evidence="2">
    <location>
        <begin position="113"/>
        <end position="139"/>
    </location>
</feature>
<sequence length="143" mass="15091">MQDFGRHSEGVEDPFAGNATLNDLHEIPTIALRADVTGSASGRGSMFGKLREDLAAFRADQVERLSAPVGGRAGRRERQGATLGSPRAGTADRLRWQDGPIALVPLQLLLEVAVAFGIAAGLIMFWSTFGPAIVAALAVQPVQ</sequence>
<name>A0A6B0XZQ2_9RHOB</name>
<reference evidence="3" key="1">
    <citation type="submission" date="2019-09" db="EMBL/GenBank/DDBJ databases">
        <title>Characterisation of the sponge microbiome using genome-centric metagenomics.</title>
        <authorList>
            <person name="Engelberts J.P."/>
            <person name="Robbins S.J."/>
            <person name="De Goeij J.M."/>
            <person name="Aranda M."/>
            <person name="Bell S.C."/>
            <person name="Webster N.S."/>
        </authorList>
    </citation>
    <scope>NUCLEOTIDE SEQUENCE</scope>
    <source>
        <strain evidence="3">SB0664_bin_43</strain>
    </source>
</reference>
<keyword evidence="2" id="KW-0812">Transmembrane</keyword>
<keyword evidence="2" id="KW-0472">Membrane</keyword>
<protein>
    <submittedName>
        <fullName evidence="3">Uncharacterized protein</fullName>
    </submittedName>
</protein>
<proteinExistence type="predicted"/>
<evidence type="ECO:0000313" key="3">
    <source>
        <dbReference type="EMBL" id="MXY33277.1"/>
    </source>
</evidence>
<comment type="caution">
    <text evidence="3">The sequence shown here is derived from an EMBL/GenBank/DDBJ whole genome shotgun (WGS) entry which is preliminary data.</text>
</comment>
<evidence type="ECO:0000256" key="1">
    <source>
        <dbReference type="SAM" id="MobiDB-lite"/>
    </source>
</evidence>
<organism evidence="3">
    <name type="scientific">Boseongicola sp. SB0664_bin_43</name>
    <dbReference type="NCBI Taxonomy" id="2604844"/>
    <lineage>
        <taxon>Bacteria</taxon>
        <taxon>Pseudomonadati</taxon>
        <taxon>Pseudomonadota</taxon>
        <taxon>Alphaproteobacteria</taxon>
        <taxon>Rhodobacterales</taxon>
        <taxon>Paracoccaceae</taxon>
        <taxon>Boseongicola</taxon>
    </lineage>
</organism>
<dbReference type="AlphaFoldDB" id="A0A6B0XZQ2"/>
<evidence type="ECO:0000256" key="2">
    <source>
        <dbReference type="SAM" id="Phobius"/>
    </source>
</evidence>
<feature type="region of interest" description="Disordered" evidence="1">
    <location>
        <begin position="68"/>
        <end position="89"/>
    </location>
</feature>